<proteinExistence type="predicted"/>
<reference evidence="2" key="2">
    <citation type="submission" date="2020-03" db="EMBL/GenBank/DDBJ databases">
        <title>Walnut 2.0.</title>
        <authorList>
            <person name="Marrano A."/>
            <person name="Britton M."/>
            <person name="Zimin A.V."/>
            <person name="Zaini P.A."/>
            <person name="Workman R."/>
            <person name="Puiu D."/>
            <person name="Bianco L."/>
            <person name="Allen B.J."/>
            <person name="Troggio M."/>
            <person name="Leslie C.A."/>
            <person name="Timp W."/>
            <person name="Dendekar A."/>
            <person name="Salzberg S.L."/>
            <person name="Neale D.B."/>
        </authorList>
    </citation>
    <scope>NUCLEOTIDE SEQUENCE</scope>
    <source>
        <tissue evidence="2">Leaves</tissue>
    </source>
</reference>
<name>A0A834CTS7_JUGRE</name>
<feature type="compositionally biased region" description="Gly residues" evidence="1">
    <location>
        <begin position="21"/>
        <end position="31"/>
    </location>
</feature>
<evidence type="ECO:0000313" key="2">
    <source>
        <dbReference type="EMBL" id="KAF5470529.1"/>
    </source>
</evidence>
<dbReference type="EMBL" id="LIHL02000005">
    <property type="protein sequence ID" value="KAF5470529.1"/>
    <property type="molecule type" value="Genomic_DNA"/>
</dbReference>
<feature type="compositionally biased region" description="Basic and acidic residues" evidence="1">
    <location>
        <begin position="117"/>
        <end position="127"/>
    </location>
</feature>
<organism evidence="2 3">
    <name type="scientific">Juglans regia</name>
    <name type="common">English walnut</name>
    <dbReference type="NCBI Taxonomy" id="51240"/>
    <lineage>
        <taxon>Eukaryota</taxon>
        <taxon>Viridiplantae</taxon>
        <taxon>Streptophyta</taxon>
        <taxon>Embryophyta</taxon>
        <taxon>Tracheophyta</taxon>
        <taxon>Spermatophyta</taxon>
        <taxon>Magnoliopsida</taxon>
        <taxon>eudicotyledons</taxon>
        <taxon>Gunneridae</taxon>
        <taxon>Pentapetalae</taxon>
        <taxon>rosids</taxon>
        <taxon>fabids</taxon>
        <taxon>Fagales</taxon>
        <taxon>Juglandaceae</taxon>
        <taxon>Juglans</taxon>
    </lineage>
</organism>
<dbReference type="Proteomes" id="UP000619265">
    <property type="component" value="Unassembled WGS sequence"/>
</dbReference>
<feature type="region of interest" description="Disordered" evidence="1">
    <location>
        <begin position="1"/>
        <end position="37"/>
    </location>
</feature>
<feature type="region of interest" description="Disordered" evidence="1">
    <location>
        <begin position="104"/>
        <end position="136"/>
    </location>
</feature>
<dbReference type="AlphaFoldDB" id="A0A834CTS7"/>
<evidence type="ECO:0000256" key="1">
    <source>
        <dbReference type="SAM" id="MobiDB-lite"/>
    </source>
</evidence>
<comment type="caution">
    <text evidence="2">The sequence shown here is derived from an EMBL/GenBank/DDBJ whole genome shotgun (WGS) entry which is preliminary data.</text>
</comment>
<accession>A0A834CTS7</accession>
<gene>
    <name evidence="2" type="ORF">F2P56_011035</name>
</gene>
<evidence type="ECO:0000313" key="3">
    <source>
        <dbReference type="Proteomes" id="UP000619265"/>
    </source>
</evidence>
<sequence>MIFSRLGRSLTRSSRSRNLLNGGGGGGGGGRSAIPKEGLLQAPRVNEYLGRAYGGSGFFRRYSATIGAHRDFASKLYWLDFKHVPANPRFRRLFSSEAPKKKNYENFYPKEKKKSPKGNEQKSESKGENSCFQLLK</sequence>
<feature type="compositionally biased region" description="Low complexity" evidence="1">
    <location>
        <begin position="1"/>
        <end position="20"/>
    </location>
</feature>
<dbReference type="Gramene" id="Jr05_08270_p1">
    <property type="protein sequence ID" value="cds.Jr05_08270_p1"/>
    <property type="gene ID" value="Jr05_08270"/>
</dbReference>
<reference evidence="2" key="1">
    <citation type="submission" date="2015-10" db="EMBL/GenBank/DDBJ databases">
        <authorList>
            <person name="Martinez-Garcia P.J."/>
            <person name="Crepeau M.W."/>
            <person name="Puiu D."/>
            <person name="Gonzalez-Ibeas D."/>
            <person name="Whalen J."/>
            <person name="Stevens K."/>
            <person name="Paul R."/>
            <person name="Butterfield T."/>
            <person name="Britton M."/>
            <person name="Reagan R."/>
            <person name="Chakraborty S."/>
            <person name="Walawage S.L."/>
            <person name="Vasquez-Gross H.A."/>
            <person name="Cardeno C."/>
            <person name="Famula R."/>
            <person name="Pratt K."/>
            <person name="Kuruganti S."/>
            <person name="Aradhya M.K."/>
            <person name="Leslie C.A."/>
            <person name="Dandekar A.M."/>
            <person name="Salzberg S.L."/>
            <person name="Wegrzyn J.L."/>
            <person name="Langley C.H."/>
            <person name="Neale D.B."/>
        </authorList>
    </citation>
    <scope>NUCLEOTIDE SEQUENCE</scope>
    <source>
        <tissue evidence="2">Leaves</tissue>
    </source>
</reference>
<protein>
    <submittedName>
        <fullName evidence="2">Uncharacterized protein</fullName>
    </submittedName>
</protein>